<reference evidence="2 3" key="1">
    <citation type="journal article" date="2014" name="Appl. Environ. Microbiol.">
        <title>Insights into the Microbial Degradation of Rubber and Gutta-Percha by Analysis of the Complete Genome of Nocardia nova SH22a.</title>
        <authorList>
            <person name="Luo Q."/>
            <person name="Hiessl S."/>
            <person name="Poehlein A."/>
            <person name="Daniel R."/>
            <person name="Steinbuchel A."/>
        </authorList>
    </citation>
    <scope>NUCLEOTIDE SEQUENCE [LARGE SCALE GENOMIC DNA]</scope>
    <source>
        <strain evidence="2">SH22a</strain>
    </source>
</reference>
<evidence type="ECO:0000313" key="3">
    <source>
        <dbReference type="Proteomes" id="UP000019150"/>
    </source>
</evidence>
<protein>
    <submittedName>
        <fullName evidence="2">Uncharacterized protein</fullName>
    </submittedName>
</protein>
<dbReference type="HOGENOM" id="CLU_2220431_0_0_11"/>
<organism evidence="2 3">
    <name type="scientific">Nocardia nova SH22a</name>
    <dbReference type="NCBI Taxonomy" id="1415166"/>
    <lineage>
        <taxon>Bacteria</taxon>
        <taxon>Bacillati</taxon>
        <taxon>Actinomycetota</taxon>
        <taxon>Actinomycetes</taxon>
        <taxon>Mycobacteriales</taxon>
        <taxon>Nocardiaceae</taxon>
        <taxon>Nocardia</taxon>
    </lineage>
</organism>
<sequence>MRPFRVLTIIPTWEDDVSMTVDEELIQVGHVIERLHTRFPTVPPADVELIVRAIHQRFADARVNDFVPLLVEKAARQAISIQMASGNSPRPTTRARSRDATVVTVG</sequence>
<name>W5TMG6_9NOCA</name>
<keyword evidence="3" id="KW-1185">Reference proteome</keyword>
<dbReference type="eggNOG" id="ENOG5031VTP">
    <property type="taxonomic scope" value="Bacteria"/>
</dbReference>
<dbReference type="NCBIfam" id="NF046112">
    <property type="entry name" value="MSMEG_6209_Nter"/>
    <property type="match status" value="1"/>
</dbReference>
<gene>
    <name evidence="2" type="ORF">NONO_c55440</name>
</gene>
<dbReference type="PATRIC" id="fig|1415166.3.peg.5715"/>
<evidence type="ECO:0000313" key="2">
    <source>
        <dbReference type="EMBL" id="AHH20324.1"/>
    </source>
</evidence>
<dbReference type="AlphaFoldDB" id="W5TMG6"/>
<dbReference type="EMBL" id="CP006850">
    <property type="protein sequence ID" value="AHH20324.1"/>
    <property type="molecule type" value="Genomic_DNA"/>
</dbReference>
<evidence type="ECO:0000256" key="1">
    <source>
        <dbReference type="SAM" id="MobiDB-lite"/>
    </source>
</evidence>
<dbReference type="Proteomes" id="UP000019150">
    <property type="component" value="Chromosome"/>
</dbReference>
<feature type="compositionally biased region" description="Polar residues" evidence="1">
    <location>
        <begin position="82"/>
        <end position="91"/>
    </location>
</feature>
<feature type="region of interest" description="Disordered" evidence="1">
    <location>
        <begin position="82"/>
        <end position="106"/>
    </location>
</feature>
<proteinExistence type="predicted"/>
<dbReference type="KEGG" id="nno:NONO_c55440"/>
<accession>W5TMG6</accession>
<dbReference type="Gene3D" id="1.10.8.1060">
    <property type="entry name" value="Corynebacterium glutamicum thioredoxin-dependent arsenate reductase, N-terminal domain"/>
    <property type="match status" value="1"/>
</dbReference>